<dbReference type="GO" id="GO:0005886">
    <property type="term" value="C:plasma membrane"/>
    <property type="evidence" value="ECO:0007669"/>
    <property type="project" value="UniProtKB-SubCell"/>
</dbReference>
<dbReference type="InterPro" id="IPR001123">
    <property type="entry name" value="LeuE-type"/>
</dbReference>
<feature type="transmembrane region" description="Helical" evidence="6">
    <location>
        <begin position="68"/>
        <end position="93"/>
    </location>
</feature>
<dbReference type="PANTHER" id="PTHR38825">
    <property type="entry name" value="LYSINE EXPORTER PROTEIN (LYSE/YGGA)"/>
    <property type="match status" value="1"/>
</dbReference>
<feature type="transmembrane region" description="Helical" evidence="6">
    <location>
        <begin position="40"/>
        <end position="62"/>
    </location>
</feature>
<evidence type="ECO:0000256" key="2">
    <source>
        <dbReference type="ARBA" id="ARBA00022475"/>
    </source>
</evidence>
<dbReference type="GO" id="GO:0006865">
    <property type="term" value="P:amino acid transport"/>
    <property type="evidence" value="ECO:0007669"/>
    <property type="project" value="InterPro"/>
</dbReference>
<feature type="transmembrane region" description="Helical" evidence="6">
    <location>
        <begin position="6"/>
        <end position="33"/>
    </location>
</feature>
<comment type="caution">
    <text evidence="7">The sequence shown here is derived from an EMBL/GenBank/DDBJ whole genome shotgun (WGS) entry which is preliminary data.</text>
</comment>
<comment type="subcellular location">
    <subcellularLocation>
        <location evidence="1">Cell membrane</location>
        <topology evidence="1">Multi-pass membrane protein</topology>
    </subcellularLocation>
</comment>
<protein>
    <submittedName>
        <fullName evidence="7">Lysine transporter LysE</fullName>
    </submittedName>
</protein>
<keyword evidence="4 6" id="KW-1133">Transmembrane helix</keyword>
<keyword evidence="5 6" id="KW-0472">Membrane</keyword>
<keyword evidence="2" id="KW-1003">Cell membrane</keyword>
<feature type="transmembrane region" description="Helical" evidence="6">
    <location>
        <begin position="139"/>
        <end position="166"/>
    </location>
</feature>
<feature type="transmembrane region" description="Helical" evidence="6">
    <location>
        <begin position="187"/>
        <end position="205"/>
    </location>
</feature>
<keyword evidence="3 6" id="KW-0812">Transmembrane</keyword>
<evidence type="ECO:0000256" key="5">
    <source>
        <dbReference type="ARBA" id="ARBA00023136"/>
    </source>
</evidence>
<dbReference type="PANTHER" id="PTHR38825:SF1">
    <property type="entry name" value="TRANSPORTER, LYSE FAMILY"/>
    <property type="match status" value="1"/>
</dbReference>
<evidence type="ECO:0000256" key="6">
    <source>
        <dbReference type="SAM" id="Phobius"/>
    </source>
</evidence>
<name>A0A7J3I9H0_9CREN</name>
<dbReference type="Pfam" id="PF01810">
    <property type="entry name" value="LysE"/>
    <property type="match status" value="1"/>
</dbReference>
<accession>A0A7J3I9H0</accession>
<evidence type="ECO:0000256" key="1">
    <source>
        <dbReference type="ARBA" id="ARBA00004651"/>
    </source>
</evidence>
<organism evidence="7">
    <name type="scientific">Ignisphaera aggregans</name>
    <dbReference type="NCBI Taxonomy" id="334771"/>
    <lineage>
        <taxon>Archaea</taxon>
        <taxon>Thermoproteota</taxon>
        <taxon>Thermoprotei</taxon>
        <taxon>Desulfurococcales</taxon>
        <taxon>Desulfurococcaceae</taxon>
        <taxon>Ignisphaera</taxon>
    </lineage>
</organism>
<feature type="transmembrane region" description="Helical" evidence="6">
    <location>
        <begin position="114"/>
        <end position="133"/>
    </location>
</feature>
<gene>
    <name evidence="7" type="ORF">ENT87_07700</name>
</gene>
<evidence type="ECO:0000256" key="4">
    <source>
        <dbReference type="ARBA" id="ARBA00022989"/>
    </source>
</evidence>
<proteinExistence type="predicted"/>
<evidence type="ECO:0000313" key="7">
    <source>
        <dbReference type="EMBL" id="HGN37410.1"/>
    </source>
</evidence>
<sequence>MNIYTLVIQTLMISPSGALSPGPLTFATMALGINGGWRKGVYVALGHTFFELPYIALIAFFMNIIRDILSGSIGDLITIAGVTIILFFALSLIKDSIKGSNPDARNVISGIGNAFVMGFLFTSLNVFFLLWWLSIGFSLILLALEAGFVGLLTMYLAHIWMDFLWLSLVAEAGKRGTVIFGRRGYRIMLALFGILLLFFGINTVLKRFFSISLL</sequence>
<reference evidence="7" key="1">
    <citation type="journal article" date="2020" name="mSystems">
        <title>Genome- and Community-Level Interaction Insights into Carbon Utilization and Element Cycling Functions of Hydrothermarchaeota in Hydrothermal Sediment.</title>
        <authorList>
            <person name="Zhou Z."/>
            <person name="Liu Y."/>
            <person name="Xu W."/>
            <person name="Pan J."/>
            <person name="Luo Z.H."/>
            <person name="Li M."/>
        </authorList>
    </citation>
    <scope>NUCLEOTIDE SEQUENCE [LARGE SCALE GENOMIC DNA]</scope>
    <source>
        <strain evidence="7">SpSt-618</strain>
    </source>
</reference>
<dbReference type="EMBL" id="DTAI01000227">
    <property type="protein sequence ID" value="HGN37410.1"/>
    <property type="molecule type" value="Genomic_DNA"/>
</dbReference>
<evidence type="ECO:0000256" key="3">
    <source>
        <dbReference type="ARBA" id="ARBA00022692"/>
    </source>
</evidence>
<dbReference type="AlphaFoldDB" id="A0A7J3I9H0"/>